<dbReference type="PANTHER" id="PTHR13780">
    <property type="entry name" value="AMP-ACTIVATED PROTEIN KINASE, GAMMA REGULATORY SUBUNIT"/>
    <property type="match status" value="1"/>
</dbReference>
<protein>
    <recommendedName>
        <fullName evidence="4">CBS domain-containing protein</fullName>
    </recommendedName>
</protein>
<dbReference type="Pfam" id="PF00571">
    <property type="entry name" value="CBS"/>
    <property type="match status" value="1"/>
</dbReference>
<proteinExistence type="predicted"/>
<dbReference type="OrthoDB" id="449052at2759"/>
<dbReference type="InterPro" id="IPR050511">
    <property type="entry name" value="AMPK_gamma/SDS23_families"/>
</dbReference>
<evidence type="ECO:0000256" key="1">
    <source>
        <dbReference type="ARBA" id="ARBA00022737"/>
    </source>
</evidence>
<organism evidence="5 6">
    <name type="scientific">Rhododendron simsii</name>
    <name type="common">Sims's rhododendron</name>
    <dbReference type="NCBI Taxonomy" id="118357"/>
    <lineage>
        <taxon>Eukaryota</taxon>
        <taxon>Viridiplantae</taxon>
        <taxon>Streptophyta</taxon>
        <taxon>Embryophyta</taxon>
        <taxon>Tracheophyta</taxon>
        <taxon>Spermatophyta</taxon>
        <taxon>Magnoliopsida</taxon>
        <taxon>eudicotyledons</taxon>
        <taxon>Gunneridae</taxon>
        <taxon>Pentapetalae</taxon>
        <taxon>asterids</taxon>
        <taxon>Ericales</taxon>
        <taxon>Ericaceae</taxon>
        <taxon>Ericoideae</taxon>
        <taxon>Rhodoreae</taxon>
        <taxon>Rhododendron</taxon>
    </lineage>
</organism>
<dbReference type="InterPro" id="IPR000644">
    <property type="entry name" value="CBS_dom"/>
</dbReference>
<accession>A0A834GW22</accession>
<dbReference type="InterPro" id="IPR046342">
    <property type="entry name" value="CBS_dom_sf"/>
</dbReference>
<evidence type="ECO:0000259" key="4">
    <source>
        <dbReference type="PROSITE" id="PS51371"/>
    </source>
</evidence>
<evidence type="ECO:0000313" key="5">
    <source>
        <dbReference type="EMBL" id="KAF7142948.1"/>
    </source>
</evidence>
<dbReference type="PROSITE" id="PS51371">
    <property type="entry name" value="CBS"/>
    <property type="match status" value="1"/>
</dbReference>
<dbReference type="Gene3D" id="3.10.580.10">
    <property type="entry name" value="CBS-domain"/>
    <property type="match status" value="2"/>
</dbReference>
<keyword evidence="2 3" id="KW-0129">CBS domain</keyword>
<dbReference type="SMART" id="SM00116">
    <property type="entry name" value="CBS"/>
    <property type="match status" value="2"/>
</dbReference>
<name>A0A834GW22_RHOSS</name>
<gene>
    <name evidence="5" type="ORF">RHSIM_Rhsim05G0073300</name>
</gene>
<dbReference type="AlphaFoldDB" id="A0A834GW22"/>
<evidence type="ECO:0000256" key="3">
    <source>
        <dbReference type="PROSITE-ProRule" id="PRU00703"/>
    </source>
</evidence>
<dbReference type="CDD" id="cd02205">
    <property type="entry name" value="CBS_pair_SF"/>
    <property type="match status" value="1"/>
</dbReference>
<dbReference type="EMBL" id="WJXA01000005">
    <property type="protein sequence ID" value="KAF7142948.1"/>
    <property type="molecule type" value="Genomic_DNA"/>
</dbReference>
<reference evidence="5" key="1">
    <citation type="submission" date="2019-11" db="EMBL/GenBank/DDBJ databases">
        <authorList>
            <person name="Liu Y."/>
            <person name="Hou J."/>
            <person name="Li T.-Q."/>
            <person name="Guan C.-H."/>
            <person name="Wu X."/>
            <person name="Wu H.-Z."/>
            <person name="Ling F."/>
            <person name="Zhang R."/>
            <person name="Shi X.-G."/>
            <person name="Ren J.-P."/>
            <person name="Chen E.-F."/>
            <person name="Sun J.-M."/>
        </authorList>
    </citation>
    <scope>NUCLEOTIDE SEQUENCE</scope>
    <source>
        <strain evidence="5">Adult_tree_wgs_1</strain>
        <tissue evidence="5">Leaves</tissue>
    </source>
</reference>
<evidence type="ECO:0000313" key="6">
    <source>
        <dbReference type="Proteomes" id="UP000626092"/>
    </source>
</evidence>
<dbReference type="Proteomes" id="UP000626092">
    <property type="component" value="Unassembled WGS sequence"/>
</dbReference>
<sequence>MGESKGGVVDKKDILSPSKQAVNMAAGSNPTNAVESSTALQRFLDRIPISSIPGINNSSAAVMELKTGDCLGDAIRLLHEKNVFGAPIAVDALDTDTATIGRKFSDGYIGFIDFARMVLWSLEECERTGTQAKEESNNGIFSMLELNPHIAHTKIGELAKFFLWDPFFPVHLDATLFHVLLLLSKHSVQFVPVTEQSSLKVIGFVTQNAVIQLLLQSSGLEWFDSIADKALSEFQFENDRHAVFVCGDQSIAEAMHILWQSQMGAVAVVERETKRLIGCMRNIDLHLLLDNIDLFNNRKSLTAEEFIHMDQNEVDSEPTIERDLGAFLSAGVLTLRNPFLPRMDSPITNKKTDTLKQAMDNLAAAKGNFCFLIDELQQVQGVVTLRDMIIQFAPPSMDSTIDGGGFFDSALEQTGCHIEKGTMICDH</sequence>
<keyword evidence="6" id="KW-1185">Reference proteome</keyword>
<keyword evidence="1" id="KW-0677">Repeat</keyword>
<comment type="caution">
    <text evidence="5">The sequence shown here is derived from an EMBL/GenBank/DDBJ whole genome shotgun (WGS) entry which is preliminary data.</text>
</comment>
<dbReference type="PANTHER" id="PTHR13780:SF124">
    <property type="entry name" value="OS01G0633400 PROTEIN"/>
    <property type="match status" value="1"/>
</dbReference>
<evidence type="ECO:0000256" key="2">
    <source>
        <dbReference type="ARBA" id="ARBA00023122"/>
    </source>
</evidence>
<dbReference type="SUPFAM" id="SSF54631">
    <property type="entry name" value="CBS-domain pair"/>
    <property type="match status" value="2"/>
</dbReference>
<feature type="domain" description="CBS" evidence="4">
    <location>
        <begin position="163"/>
        <end position="220"/>
    </location>
</feature>